<feature type="transmembrane region" description="Helical" evidence="1">
    <location>
        <begin position="554"/>
        <end position="575"/>
    </location>
</feature>
<dbReference type="SUPFAM" id="SSF54001">
    <property type="entry name" value="Cysteine proteinases"/>
    <property type="match status" value="1"/>
</dbReference>
<keyword evidence="4" id="KW-1185">Reference proteome</keyword>
<organism evidence="3 4">
    <name type="scientific">Candidatus Thiodictyon syntrophicum</name>
    <dbReference type="NCBI Taxonomy" id="1166950"/>
    <lineage>
        <taxon>Bacteria</taxon>
        <taxon>Pseudomonadati</taxon>
        <taxon>Pseudomonadota</taxon>
        <taxon>Gammaproteobacteria</taxon>
        <taxon>Chromatiales</taxon>
        <taxon>Chromatiaceae</taxon>
        <taxon>Thiodictyon</taxon>
    </lineage>
</organism>
<dbReference type="EMBL" id="CP020370">
    <property type="protein sequence ID" value="AUB84580.1"/>
    <property type="molecule type" value="Genomic_DNA"/>
</dbReference>
<dbReference type="InterPro" id="IPR025403">
    <property type="entry name" value="TgpA-like_C"/>
</dbReference>
<dbReference type="PANTHER" id="PTHR42736:SF1">
    <property type="entry name" value="PROTEIN-GLUTAMINE GAMMA-GLUTAMYLTRANSFERASE"/>
    <property type="match status" value="1"/>
</dbReference>
<dbReference type="OrthoDB" id="9804872at2"/>
<evidence type="ECO:0000259" key="2">
    <source>
        <dbReference type="SMART" id="SM00460"/>
    </source>
</evidence>
<accession>A0A2K8UGA0</accession>
<dbReference type="Pfam" id="PF11992">
    <property type="entry name" value="TgpA_N"/>
    <property type="match status" value="1"/>
</dbReference>
<gene>
    <name evidence="3" type="ORF">THSYN_29045</name>
</gene>
<evidence type="ECO:0000256" key="1">
    <source>
        <dbReference type="SAM" id="Phobius"/>
    </source>
</evidence>
<reference evidence="3 4" key="1">
    <citation type="submission" date="2017-03" db="EMBL/GenBank/DDBJ databases">
        <title>Complete genome sequence of Candidatus 'Thiodictyon syntrophicum' sp. nov. strain Cad16T, a photolithoautotroph purple sulfur bacterium isolated from an alpine meromictic lake.</title>
        <authorList>
            <person name="Luedin S.M."/>
            <person name="Pothier J.F."/>
            <person name="Danza F."/>
            <person name="Storelli N."/>
            <person name="Wittwer M."/>
            <person name="Tonolla M."/>
        </authorList>
    </citation>
    <scope>NUCLEOTIDE SEQUENCE [LARGE SCALE GENOMIC DNA]</scope>
    <source>
        <strain evidence="3 4">Cad16T</strain>
    </source>
</reference>
<feature type="transmembrane region" description="Helical" evidence="1">
    <location>
        <begin position="65"/>
        <end position="83"/>
    </location>
</feature>
<evidence type="ECO:0000313" key="4">
    <source>
        <dbReference type="Proteomes" id="UP000232638"/>
    </source>
</evidence>
<protein>
    <submittedName>
        <fullName evidence="3">Transglutaminase</fullName>
    </submittedName>
</protein>
<dbReference type="InterPro" id="IPR052901">
    <property type="entry name" value="Bact_TGase-like"/>
</dbReference>
<dbReference type="AlphaFoldDB" id="A0A2K8UGA0"/>
<name>A0A2K8UGA0_9GAMM</name>
<dbReference type="InterPro" id="IPR002931">
    <property type="entry name" value="Transglutaminase-like"/>
</dbReference>
<sequence>MGKRKPNPIDARPERYQTLAVTLTAAAAYLPLAPHLAWQVSVFCALMLGLRLAALRWPAATPGTWSLLALTLVGVLNCVLINHSLVGKVGGTALLVTMLAVKLLELRDRRDHRIVSIVLGLLVVVQFLFGQGIGLTLFLGLVAIMIVALLVDLNGGLGTSPLRRTARVTVQVVLQAAPLTLVLFLLFPRLSTPLWSLGFERDRATMGMSETMEPGSVSELVVNGELAFRARFQQPPPAPARLYWRGLVLWEVDDRRWSAGRDPRYPKGVPELALAEDLIDYEVVLEPSQRRWLFVLDLPLEYPADTILGPAFALTATTALTTAKRYGARSALRYRTPDPPAGERRYALRLPPSVSGRERALVAEWARSARSDWDLVQSGLAYFAREDFHYTLVPPRLGANTWDEFLFETRSGFCEHYAGSFALLMRIAGVPSRVVLGYLGGEPNRIGGYHMIWQSDAHAWVEVAIEGRGWVRVDPTSAVAPSRIDNQSASRLLGAAAPLRFQIDPLGAFGRSIRQLRNLADSLDAVWQETVLDFSGERQDQILEQLGLRDYGQFALAAIMVSTGSLVMGLVLFALMRQAQPIDQATRDYCRFCDRLAGIGLRRATSEGPRDFGRRVVAARPDLAAQVGRILSLYVSGRYMAKRGNRDQERLAQEVRRFRPRRLRAS</sequence>
<feature type="domain" description="Transglutaminase-like" evidence="2">
    <location>
        <begin position="406"/>
        <end position="477"/>
    </location>
</feature>
<dbReference type="InterPro" id="IPR021878">
    <property type="entry name" value="TgpA_N"/>
</dbReference>
<dbReference type="InterPro" id="IPR038765">
    <property type="entry name" value="Papain-like_cys_pep_sf"/>
</dbReference>
<keyword evidence="1" id="KW-0812">Transmembrane</keyword>
<feature type="transmembrane region" description="Helical" evidence="1">
    <location>
        <begin position="168"/>
        <end position="187"/>
    </location>
</feature>
<keyword evidence="1" id="KW-1133">Transmembrane helix</keyword>
<feature type="transmembrane region" description="Helical" evidence="1">
    <location>
        <begin position="113"/>
        <end position="129"/>
    </location>
</feature>
<keyword evidence="1" id="KW-0472">Membrane</keyword>
<dbReference type="PANTHER" id="PTHR42736">
    <property type="entry name" value="PROTEIN-GLUTAMINE GAMMA-GLUTAMYLTRANSFERASE"/>
    <property type="match status" value="1"/>
</dbReference>
<dbReference type="RefSeq" id="WP_100922229.1">
    <property type="nucleotide sequence ID" value="NZ_CP020370.1"/>
</dbReference>
<dbReference type="Pfam" id="PF01841">
    <property type="entry name" value="Transglut_core"/>
    <property type="match status" value="1"/>
</dbReference>
<feature type="transmembrane region" description="Helical" evidence="1">
    <location>
        <begin position="135"/>
        <end position="156"/>
    </location>
</feature>
<dbReference type="Pfam" id="PF13559">
    <property type="entry name" value="DUF4129"/>
    <property type="match status" value="1"/>
</dbReference>
<evidence type="ECO:0000313" key="3">
    <source>
        <dbReference type="EMBL" id="AUB84580.1"/>
    </source>
</evidence>
<dbReference type="Proteomes" id="UP000232638">
    <property type="component" value="Chromosome"/>
</dbReference>
<dbReference type="SMART" id="SM00460">
    <property type="entry name" value="TGc"/>
    <property type="match status" value="1"/>
</dbReference>
<dbReference type="KEGG" id="tsy:THSYN_29045"/>
<proteinExistence type="predicted"/>
<dbReference type="Gene3D" id="3.10.620.30">
    <property type="match status" value="1"/>
</dbReference>